<feature type="region of interest" description="Disordered" evidence="1">
    <location>
        <begin position="1"/>
        <end position="77"/>
    </location>
</feature>
<feature type="compositionally biased region" description="Polar residues" evidence="1">
    <location>
        <begin position="63"/>
        <end position="77"/>
    </location>
</feature>
<keyword evidence="2" id="KW-1133">Transmembrane helix</keyword>
<sequence length="184" mass="19827">MSFAATNKAFTPRRPTGNKASRKLAYGLKPPSSGKFAVSEGSTVEDSWAPATPSPFEQPRPLASSSEGSDIQTQQTDAHVQAEEVLSVISSALASHACQEDHQSSPDAASLDQHLPQIQQLAKQVSHILKQNVKEEVKVQLARRPRPTRLVAVVLLAIISTAMTICIALTIDQSLHISYPLQPT</sequence>
<comment type="caution">
    <text evidence="3">The sequence shown here is derived from an EMBL/GenBank/DDBJ whole genome shotgun (WGS) entry which is preliminary data.</text>
</comment>
<proteinExistence type="predicted"/>
<dbReference type="EMBL" id="JALJOS010000005">
    <property type="protein sequence ID" value="KAK9838697.1"/>
    <property type="molecule type" value="Genomic_DNA"/>
</dbReference>
<reference evidence="3 4" key="1">
    <citation type="journal article" date="2024" name="Nat. Commun.">
        <title>Phylogenomics reveals the evolutionary origins of lichenization in chlorophyte algae.</title>
        <authorList>
            <person name="Puginier C."/>
            <person name="Libourel C."/>
            <person name="Otte J."/>
            <person name="Skaloud P."/>
            <person name="Haon M."/>
            <person name="Grisel S."/>
            <person name="Petersen M."/>
            <person name="Berrin J.G."/>
            <person name="Delaux P.M."/>
            <person name="Dal Grande F."/>
            <person name="Keller J."/>
        </authorList>
    </citation>
    <scope>NUCLEOTIDE SEQUENCE [LARGE SCALE GENOMIC DNA]</scope>
    <source>
        <strain evidence="3 4">SAG 2145</strain>
    </source>
</reference>
<name>A0AAW1RZE2_9CHLO</name>
<evidence type="ECO:0000313" key="3">
    <source>
        <dbReference type="EMBL" id="KAK9838697.1"/>
    </source>
</evidence>
<organism evidence="3 4">
    <name type="scientific">Apatococcus lobatus</name>
    <dbReference type="NCBI Taxonomy" id="904363"/>
    <lineage>
        <taxon>Eukaryota</taxon>
        <taxon>Viridiplantae</taxon>
        <taxon>Chlorophyta</taxon>
        <taxon>core chlorophytes</taxon>
        <taxon>Trebouxiophyceae</taxon>
        <taxon>Chlorellales</taxon>
        <taxon>Chlorellaceae</taxon>
        <taxon>Apatococcus</taxon>
    </lineage>
</organism>
<evidence type="ECO:0000256" key="2">
    <source>
        <dbReference type="SAM" id="Phobius"/>
    </source>
</evidence>
<evidence type="ECO:0000256" key="1">
    <source>
        <dbReference type="SAM" id="MobiDB-lite"/>
    </source>
</evidence>
<keyword evidence="2" id="KW-0472">Membrane</keyword>
<keyword evidence="2" id="KW-0812">Transmembrane</keyword>
<protein>
    <submittedName>
        <fullName evidence="3">Uncharacterized protein</fullName>
    </submittedName>
</protein>
<gene>
    <name evidence="3" type="ORF">WJX74_001599</name>
</gene>
<keyword evidence="4" id="KW-1185">Reference proteome</keyword>
<dbReference type="Proteomes" id="UP001438707">
    <property type="component" value="Unassembled WGS sequence"/>
</dbReference>
<feature type="transmembrane region" description="Helical" evidence="2">
    <location>
        <begin position="150"/>
        <end position="171"/>
    </location>
</feature>
<accession>A0AAW1RZE2</accession>
<dbReference type="AlphaFoldDB" id="A0AAW1RZE2"/>
<evidence type="ECO:0000313" key="4">
    <source>
        <dbReference type="Proteomes" id="UP001438707"/>
    </source>
</evidence>